<sequence>MDQDALRVDGLFLSRSGRTVLSGVSFALAPGSFCGLIGVNGSGKTTLIRALLGLLPADAGGIEGAARGHRALGYVPQKIDADPYMPLRARDVVALGFDGHRYGLPLPSRRRRDRVAAMLAAVGADAFADRRLGDLSGGQQQRIFIAHALVREPQLLLLDEPLANLDMPSIAGIVSVLKRIARESGVTVLISSHDVNPLVGALDRVIYLAGGGAVSGRPDEVLRSGVLSRLYGHHIDVLRVHGRLVIVPAGETHPIAPDEPHVERLE</sequence>
<proteinExistence type="predicted"/>
<evidence type="ECO:0000256" key="3">
    <source>
        <dbReference type="ARBA" id="ARBA00022840"/>
    </source>
</evidence>
<dbReference type="EMBL" id="JAFMPP010000003">
    <property type="protein sequence ID" value="MBO0661970.1"/>
    <property type="molecule type" value="Genomic_DNA"/>
</dbReference>
<evidence type="ECO:0000256" key="1">
    <source>
        <dbReference type="ARBA" id="ARBA00022448"/>
    </source>
</evidence>
<evidence type="ECO:0000313" key="9">
    <source>
        <dbReference type="Proteomes" id="UP000664122"/>
    </source>
</evidence>
<dbReference type="InterPro" id="IPR050153">
    <property type="entry name" value="Metal_Ion_Import_ABC"/>
</dbReference>
<evidence type="ECO:0000256" key="5">
    <source>
        <dbReference type="ARBA" id="ARBA00023065"/>
    </source>
</evidence>
<keyword evidence="2" id="KW-0547">Nucleotide-binding</keyword>
<dbReference type="InterPro" id="IPR003593">
    <property type="entry name" value="AAA+_ATPase"/>
</dbReference>
<dbReference type="InterPro" id="IPR003439">
    <property type="entry name" value="ABC_transporter-like_ATP-bd"/>
</dbReference>
<keyword evidence="6" id="KW-0472">Membrane</keyword>
<dbReference type="GO" id="GO:0006829">
    <property type="term" value="P:zinc ion transport"/>
    <property type="evidence" value="ECO:0007669"/>
    <property type="project" value="UniProtKB-KW"/>
</dbReference>
<evidence type="ECO:0000256" key="4">
    <source>
        <dbReference type="ARBA" id="ARBA00022906"/>
    </source>
</evidence>
<dbReference type="InterPro" id="IPR027417">
    <property type="entry name" value="P-loop_NTPase"/>
</dbReference>
<feature type="domain" description="ABC transporter" evidence="7">
    <location>
        <begin position="6"/>
        <end position="235"/>
    </location>
</feature>
<name>A0A939JTB9_9HYPH</name>
<accession>A0A939JTB9</accession>
<dbReference type="Proteomes" id="UP000664122">
    <property type="component" value="Unassembled WGS sequence"/>
</dbReference>
<keyword evidence="1" id="KW-0813">Transport</keyword>
<evidence type="ECO:0000313" key="8">
    <source>
        <dbReference type="EMBL" id="MBO0661970.1"/>
    </source>
</evidence>
<keyword evidence="4" id="KW-0862">Zinc</keyword>
<dbReference type="SMART" id="SM00382">
    <property type="entry name" value="AAA"/>
    <property type="match status" value="1"/>
</dbReference>
<dbReference type="PROSITE" id="PS50893">
    <property type="entry name" value="ABC_TRANSPORTER_2"/>
    <property type="match status" value="1"/>
</dbReference>
<keyword evidence="4" id="KW-0864">Zinc transport</keyword>
<gene>
    <name evidence="8" type="ORF">J1C48_05230</name>
</gene>
<protein>
    <submittedName>
        <fullName evidence="8">ABC transporter ATP-binding protein</fullName>
    </submittedName>
</protein>
<keyword evidence="5" id="KW-0406">Ion transport</keyword>
<dbReference type="GO" id="GO:0005524">
    <property type="term" value="F:ATP binding"/>
    <property type="evidence" value="ECO:0007669"/>
    <property type="project" value="UniProtKB-KW"/>
</dbReference>
<comment type="caution">
    <text evidence="8">The sequence shown here is derived from an EMBL/GenBank/DDBJ whole genome shotgun (WGS) entry which is preliminary data.</text>
</comment>
<keyword evidence="6" id="KW-1133">Transmembrane helix</keyword>
<organism evidence="8 9">
    <name type="scientific">Jiella flava</name>
    <dbReference type="NCBI Taxonomy" id="2816857"/>
    <lineage>
        <taxon>Bacteria</taxon>
        <taxon>Pseudomonadati</taxon>
        <taxon>Pseudomonadota</taxon>
        <taxon>Alphaproteobacteria</taxon>
        <taxon>Hyphomicrobiales</taxon>
        <taxon>Aurantimonadaceae</taxon>
        <taxon>Jiella</taxon>
    </lineage>
</organism>
<keyword evidence="3 8" id="KW-0067">ATP-binding</keyword>
<evidence type="ECO:0000256" key="6">
    <source>
        <dbReference type="SAM" id="Phobius"/>
    </source>
</evidence>
<dbReference type="PANTHER" id="PTHR42734">
    <property type="entry name" value="METAL TRANSPORT SYSTEM ATP-BINDING PROTEIN TM_0124-RELATED"/>
    <property type="match status" value="1"/>
</dbReference>
<evidence type="ECO:0000259" key="7">
    <source>
        <dbReference type="PROSITE" id="PS50893"/>
    </source>
</evidence>
<keyword evidence="6" id="KW-0812">Transmembrane</keyword>
<keyword evidence="9" id="KW-1185">Reference proteome</keyword>
<evidence type="ECO:0000256" key="2">
    <source>
        <dbReference type="ARBA" id="ARBA00022741"/>
    </source>
</evidence>
<reference evidence="8" key="1">
    <citation type="submission" date="2021-03" db="EMBL/GenBank/DDBJ databases">
        <title>Whole genome sequence of Jiella sp. CQZ9-1.</title>
        <authorList>
            <person name="Tuo L."/>
        </authorList>
    </citation>
    <scope>NUCLEOTIDE SEQUENCE</scope>
    <source>
        <strain evidence="8">CQZ9-1</strain>
    </source>
</reference>
<dbReference type="CDD" id="cd03235">
    <property type="entry name" value="ABC_Metallic_Cations"/>
    <property type="match status" value="1"/>
</dbReference>
<dbReference type="Pfam" id="PF00005">
    <property type="entry name" value="ABC_tran"/>
    <property type="match status" value="1"/>
</dbReference>
<dbReference type="Gene3D" id="3.40.50.300">
    <property type="entry name" value="P-loop containing nucleotide triphosphate hydrolases"/>
    <property type="match status" value="1"/>
</dbReference>
<dbReference type="SUPFAM" id="SSF52540">
    <property type="entry name" value="P-loop containing nucleoside triphosphate hydrolases"/>
    <property type="match status" value="1"/>
</dbReference>
<feature type="transmembrane region" description="Helical" evidence="6">
    <location>
        <begin position="20"/>
        <end position="39"/>
    </location>
</feature>
<dbReference type="GO" id="GO:0016887">
    <property type="term" value="F:ATP hydrolysis activity"/>
    <property type="evidence" value="ECO:0007669"/>
    <property type="project" value="InterPro"/>
</dbReference>
<dbReference type="AlphaFoldDB" id="A0A939JTB9"/>